<dbReference type="AlphaFoldDB" id="A0A6A6HW06"/>
<keyword evidence="4" id="KW-1185">Reference proteome</keyword>
<feature type="domain" description="RING-type" evidence="2">
    <location>
        <begin position="90"/>
        <end position="144"/>
    </location>
</feature>
<organism evidence="3 4">
    <name type="scientific">Trematosphaeria pertusa</name>
    <dbReference type="NCBI Taxonomy" id="390896"/>
    <lineage>
        <taxon>Eukaryota</taxon>
        <taxon>Fungi</taxon>
        <taxon>Dikarya</taxon>
        <taxon>Ascomycota</taxon>
        <taxon>Pezizomycotina</taxon>
        <taxon>Dothideomycetes</taxon>
        <taxon>Pleosporomycetidae</taxon>
        <taxon>Pleosporales</taxon>
        <taxon>Massarineae</taxon>
        <taxon>Trematosphaeriaceae</taxon>
        <taxon>Trematosphaeria</taxon>
    </lineage>
</organism>
<protein>
    <recommendedName>
        <fullName evidence="2">RING-type domain-containing protein</fullName>
    </recommendedName>
</protein>
<dbReference type="InterPro" id="IPR001841">
    <property type="entry name" value="Znf_RING"/>
</dbReference>
<dbReference type="PROSITE" id="PS50089">
    <property type="entry name" value="ZF_RING_2"/>
    <property type="match status" value="1"/>
</dbReference>
<dbReference type="Gene3D" id="3.30.40.10">
    <property type="entry name" value="Zinc/RING finger domain, C3HC4 (zinc finger)"/>
    <property type="match status" value="1"/>
</dbReference>
<gene>
    <name evidence="3" type="ORF">BU26DRAFT_571745</name>
</gene>
<sequence length="160" mass="18386">MDLTRPATSPAEDLTSPSALIRALYHEDARQLEQAHFTRDDADYAYALQLQLQEEHEREEEALRAAQRLYDLEVRQNTQPSDRSQFRRKCFVCQQRLNLLEFPSFTPTESCQHVSEACTHCLQGWIASSLQTGGWASVTCPQCRTSLSPRDIRRCLLLNT</sequence>
<keyword evidence="1" id="KW-0479">Metal-binding</keyword>
<dbReference type="EMBL" id="ML987211">
    <property type="protein sequence ID" value="KAF2241590.1"/>
    <property type="molecule type" value="Genomic_DNA"/>
</dbReference>
<accession>A0A6A6HW06</accession>
<dbReference type="GO" id="GO:0008270">
    <property type="term" value="F:zinc ion binding"/>
    <property type="evidence" value="ECO:0007669"/>
    <property type="project" value="UniProtKB-KW"/>
</dbReference>
<proteinExistence type="predicted"/>
<dbReference type="Proteomes" id="UP000800094">
    <property type="component" value="Unassembled WGS sequence"/>
</dbReference>
<dbReference type="SUPFAM" id="SSF57850">
    <property type="entry name" value="RING/U-box"/>
    <property type="match status" value="1"/>
</dbReference>
<dbReference type="GeneID" id="54587507"/>
<dbReference type="RefSeq" id="XP_033676594.1">
    <property type="nucleotide sequence ID" value="XM_033834177.1"/>
</dbReference>
<reference evidence="3" key="1">
    <citation type="journal article" date="2020" name="Stud. Mycol.">
        <title>101 Dothideomycetes genomes: a test case for predicting lifestyles and emergence of pathogens.</title>
        <authorList>
            <person name="Haridas S."/>
            <person name="Albert R."/>
            <person name="Binder M."/>
            <person name="Bloem J."/>
            <person name="Labutti K."/>
            <person name="Salamov A."/>
            <person name="Andreopoulos B."/>
            <person name="Baker S."/>
            <person name="Barry K."/>
            <person name="Bills G."/>
            <person name="Bluhm B."/>
            <person name="Cannon C."/>
            <person name="Castanera R."/>
            <person name="Culley D."/>
            <person name="Daum C."/>
            <person name="Ezra D."/>
            <person name="Gonzalez J."/>
            <person name="Henrissat B."/>
            <person name="Kuo A."/>
            <person name="Liang C."/>
            <person name="Lipzen A."/>
            <person name="Lutzoni F."/>
            <person name="Magnuson J."/>
            <person name="Mondo S."/>
            <person name="Nolan M."/>
            <person name="Ohm R."/>
            <person name="Pangilinan J."/>
            <person name="Park H.-J."/>
            <person name="Ramirez L."/>
            <person name="Alfaro M."/>
            <person name="Sun H."/>
            <person name="Tritt A."/>
            <person name="Yoshinaga Y."/>
            <person name="Zwiers L.-H."/>
            <person name="Turgeon B."/>
            <person name="Goodwin S."/>
            <person name="Spatafora J."/>
            <person name="Crous P."/>
            <person name="Grigoriev I."/>
        </authorList>
    </citation>
    <scope>NUCLEOTIDE SEQUENCE</scope>
    <source>
        <strain evidence="3">CBS 122368</strain>
    </source>
</reference>
<keyword evidence="1" id="KW-0863">Zinc-finger</keyword>
<name>A0A6A6HW06_9PLEO</name>
<evidence type="ECO:0000313" key="3">
    <source>
        <dbReference type="EMBL" id="KAF2241590.1"/>
    </source>
</evidence>
<keyword evidence="1" id="KW-0862">Zinc</keyword>
<dbReference type="InterPro" id="IPR013083">
    <property type="entry name" value="Znf_RING/FYVE/PHD"/>
</dbReference>
<evidence type="ECO:0000259" key="2">
    <source>
        <dbReference type="PROSITE" id="PS50089"/>
    </source>
</evidence>
<evidence type="ECO:0000256" key="1">
    <source>
        <dbReference type="PROSITE-ProRule" id="PRU00175"/>
    </source>
</evidence>
<evidence type="ECO:0000313" key="4">
    <source>
        <dbReference type="Proteomes" id="UP000800094"/>
    </source>
</evidence>